<evidence type="ECO:0000256" key="5">
    <source>
        <dbReference type="ARBA" id="ARBA00022906"/>
    </source>
</evidence>
<protein>
    <recommendedName>
        <fullName evidence="2">High-affinity zinc uptake system protein ZnuA</fullName>
    </recommendedName>
</protein>
<dbReference type="Gene3D" id="3.40.50.1980">
    <property type="entry name" value="Nitrogenase molybdenum iron protein domain"/>
    <property type="match status" value="2"/>
</dbReference>
<keyword evidence="3" id="KW-0813">Transport</keyword>
<dbReference type="PANTHER" id="PTHR42953:SF3">
    <property type="entry name" value="HIGH-AFFINITY ZINC UPTAKE SYSTEM PROTEIN ZNUA"/>
    <property type="match status" value="1"/>
</dbReference>
<dbReference type="InterPro" id="IPR050492">
    <property type="entry name" value="Bact_metal-bind_prot9"/>
</dbReference>
<reference evidence="7 8" key="1">
    <citation type="submission" date="2017-04" db="EMBL/GenBank/DDBJ databases">
        <title>Draft genome sequence of Zooshikella ganghwensis VG4 isolated from Red Sea sediments.</title>
        <authorList>
            <person name="Rehman Z."/>
            <person name="Alam I."/>
            <person name="Kamau A."/>
            <person name="Bajic V."/>
            <person name="Leiknes T."/>
        </authorList>
    </citation>
    <scope>NUCLEOTIDE SEQUENCE [LARGE SCALE GENOMIC DNA]</scope>
    <source>
        <strain evidence="7 8">VG4</strain>
    </source>
</reference>
<keyword evidence="5" id="KW-0864">Zinc transport</keyword>
<comment type="similarity">
    <text evidence="1">Belongs to the bacterial solute-binding protein 9 family.</text>
</comment>
<comment type="caution">
    <text evidence="7">The sequence shown here is derived from an EMBL/GenBank/DDBJ whole genome shotgun (WGS) entry which is preliminary data.</text>
</comment>
<accession>A0A4P9VTS5</accession>
<dbReference type="AlphaFoldDB" id="A0A4P9VTS5"/>
<keyword evidence="4" id="KW-0732">Signal</keyword>
<dbReference type="PANTHER" id="PTHR42953">
    <property type="entry name" value="HIGH-AFFINITY ZINC UPTAKE SYSTEM PROTEIN ZNUA-RELATED"/>
    <property type="match status" value="1"/>
</dbReference>
<name>A0A4P9VTS5_9GAMM</name>
<evidence type="ECO:0000313" key="7">
    <source>
        <dbReference type="EMBL" id="RDH46576.1"/>
    </source>
</evidence>
<dbReference type="GO" id="GO:0046872">
    <property type="term" value="F:metal ion binding"/>
    <property type="evidence" value="ECO:0007669"/>
    <property type="project" value="InterPro"/>
</dbReference>
<dbReference type="Pfam" id="PF01297">
    <property type="entry name" value="ZnuA"/>
    <property type="match status" value="1"/>
</dbReference>
<keyword evidence="5" id="KW-0862">Zinc</keyword>
<dbReference type="InterPro" id="IPR006127">
    <property type="entry name" value="ZnuA-like"/>
</dbReference>
<evidence type="ECO:0000256" key="2">
    <source>
        <dbReference type="ARBA" id="ARBA00015915"/>
    </source>
</evidence>
<keyword evidence="5" id="KW-0406">Ion transport</keyword>
<evidence type="ECO:0000313" key="6">
    <source>
        <dbReference type="EMBL" id="RDH41959.1"/>
    </source>
</evidence>
<proteinExistence type="inferred from homology"/>
<evidence type="ECO:0000313" key="8">
    <source>
        <dbReference type="Proteomes" id="UP000257039"/>
    </source>
</evidence>
<keyword evidence="8" id="KW-1185">Reference proteome</keyword>
<dbReference type="SUPFAM" id="SSF53807">
    <property type="entry name" value="Helical backbone' metal receptor"/>
    <property type="match status" value="1"/>
</dbReference>
<dbReference type="Proteomes" id="UP000257039">
    <property type="component" value="Unassembled WGS sequence"/>
</dbReference>
<dbReference type="EMBL" id="NDXW01000001">
    <property type="protein sequence ID" value="RDH46576.1"/>
    <property type="molecule type" value="Genomic_DNA"/>
</dbReference>
<dbReference type="EMBL" id="NDXW01000001">
    <property type="protein sequence ID" value="RDH41959.1"/>
    <property type="molecule type" value="Genomic_DNA"/>
</dbReference>
<evidence type="ECO:0000256" key="3">
    <source>
        <dbReference type="ARBA" id="ARBA00022448"/>
    </source>
</evidence>
<dbReference type="GO" id="GO:0006829">
    <property type="term" value="P:zinc ion transport"/>
    <property type="evidence" value="ECO:0007669"/>
    <property type="project" value="UniProtKB-KW"/>
</dbReference>
<gene>
    <name evidence="6" type="ORF">B9G39_00040</name>
    <name evidence="7" type="ORF">B9G39_25720</name>
</gene>
<organism evidence="7 8">
    <name type="scientific">Zooshikella ganghwensis</name>
    <dbReference type="NCBI Taxonomy" id="202772"/>
    <lineage>
        <taxon>Bacteria</taxon>
        <taxon>Pseudomonadati</taxon>
        <taxon>Pseudomonadota</taxon>
        <taxon>Gammaproteobacteria</taxon>
        <taxon>Oceanospirillales</taxon>
        <taxon>Zooshikellaceae</taxon>
        <taxon>Zooshikella</taxon>
    </lineage>
</organism>
<evidence type="ECO:0000256" key="4">
    <source>
        <dbReference type="ARBA" id="ARBA00022729"/>
    </source>
</evidence>
<sequence>MHTPCIDFWCSRFAMLPKLLSLIKHCIHSQWLRQLLCILLAFTTPFANATLSSPPKVVASIKPIQLIAAAITEGVSSPEVLLPPGASPHHFALKPNHIRQVNEADLLIWVSPTLESFLPKLLSQKASQSTLKLISLPEIKLLHDQHSHEHSNTEHGNKHDEHLLDIDPHIWLGPDNALVIAQQIMLKLSDIDKERATLYRDNFVRFKNQLNKLNKTLKPQLQPDSLLPLVVFHNAYGYLEHYYNLPVVDYVSASPERMLGVKQVISLREHLKTLGKTCLFVEPQFNSAIVDNLIDGLPITIASLDPLASDIKVQGDAYILFLKQILTTVSQCRREQ</sequence>
<evidence type="ECO:0000256" key="1">
    <source>
        <dbReference type="ARBA" id="ARBA00011028"/>
    </source>
</evidence>